<organism evidence="1 2">
    <name type="scientific">Phanerochaete sordida</name>
    <dbReference type="NCBI Taxonomy" id="48140"/>
    <lineage>
        <taxon>Eukaryota</taxon>
        <taxon>Fungi</taxon>
        <taxon>Dikarya</taxon>
        <taxon>Basidiomycota</taxon>
        <taxon>Agaricomycotina</taxon>
        <taxon>Agaricomycetes</taxon>
        <taxon>Polyporales</taxon>
        <taxon>Phanerochaetaceae</taxon>
        <taxon>Phanerochaete</taxon>
    </lineage>
</organism>
<evidence type="ECO:0000313" key="1">
    <source>
        <dbReference type="EMBL" id="GJE96571.1"/>
    </source>
</evidence>
<reference evidence="1 2" key="1">
    <citation type="submission" date="2021-08" db="EMBL/GenBank/DDBJ databases">
        <title>Draft Genome Sequence of Phanerochaete sordida strain YK-624.</title>
        <authorList>
            <person name="Mori T."/>
            <person name="Dohra H."/>
            <person name="Suzuki T."/>
            <person name="Kawagishi H."/>
            <person name="Hirai H."/>
        </authorList>
    </citation>
    <scope>NUCLEOTIDE SEQUENCE [LARGE SCALE GENOMIC DNA]</scope>
    <source>
        <strain evidence="1 2">YK-624</strain>
    </source>
</reference>
<proteinExistence type="predicted"/>
<dbReference type="EMBL" id="BPQB01000061">
    <property type="protein sequence ID" value="GJE96571.1"/>
    <property type="molecule type" value="Genomic_DNA"/>
</dbReference>
<dbReference type="Proteomes" id="UP000703269">
    <property type="component" value="Unassembled WGS sequence"/>
</dbReference>
<protein>
    <submittedName>
        <fullName evidence="1">Uncharacterized protein</fullName>
    </submittedName>
</protein>
<dbReference type="AlphaFoldDB" id="A0A9P3GKT7"/>
<evidence type="ECO:0000313" key="2">
    <source>
        <dbReference type="Proteomes" id="UP000703269"/>
    </source>
</evidence>
<sequence length="119" mass="13837">MVEAERCGVRLVDTPRRLRVVDLRSWKHDRRLHANLDLDCDHPFPLNRPAKRPPRRAGFQSQRCRVLIIWAGEGTPQKLALEMRMGDWRRTTLTDSGSQFSARDWGKRSHQIDCPVPAI</sequence>
<gene>
    <name evidence="1" type="ORF">PsYK624_127690</name>
</gene>
<name>A0A9P3GKT7_9APHY</name>
<comment type="caution">
    <text evidence="1">The sequence shown here is derived from an EMBL/GenBank/DDBJ whole genome shotgun (WGS) entry which is preliminary data.</text>
</comment>
<keyword evidence="2" id="KW-1185">Reference proteome</keyword>
<accession>A0A9P3GKT7</accession>